<dbReference type="PANTHER" id="PTHR12271">
    <property type="entry name" value="POLY A POLYMERASE CID PAP -RELATED"/>
    <property type="match status" value="1"/>
</dbReference>
<protein>
    <submittedName>
        <fullName evidence="3">Protein HESO1</fullName>
    </submittedName>
</protein>
<evidence type="ECO:0000313" key="4">
    <source>
        <dbReference type="Proteomes" id="UP000257109"/>
    </source>
</evidence>
<feature type="domain" description="Poly(A) RNA polymerase mitochondrial-like central palm" evidence="1">
    <location>
        <begin position="101"/>
        <end position="203"/>
    </location>
</feature>
<dbReference type="EMBL" id="QJKJ01009441">
    <property type="protein sequence ID" value="RDX76604.1"/>
    <property type="molecule type" value="Genomic_DNA"/>
</dbReference>
<feature type="non-terminal residue" evidence="3">
    <location>
        <position position="1"/>
    </location>
</feature>
<reference evidence="3" key="1">
    <citation type="submission" date="2018-05" db="EMBL/GenBank/DDBJ databases">
        <title>Draft genome of Mucuna pruriens seed.</title>
        <authorList>
            <person name="Nnadi N.E."/>
            <person name="Vos R."/>
            <person name="Hasami M.H."/>
            <person name="Devisetty U.K."/>
            <person name="Aguiy J.C."/>
        </authorList>
    </citation>
    <scope>NUCLEOTIDE SEQUENCE [LARGE SCALE GENOMIC DNA]</scope>
    <source>
        <strain evidence="3">JCA_2017</strain>
    </source>
</reference>
<dbReference type="InterPro" id="IPR054708">
    <property type="entry name" value="MTPAP-like_central"/>
</dbReference>
<dbReference type="InterPro" id="IPR054722">
    <property type="entry name" value="PolX-like_BBD"/>
</dbReference>
<dbReference type="GO" id="GO:0016779">
    <property type="term" value="F:nucleotidyltransferase activity"/>
    <property type="evidence" value="ECO:0007669"/>
    <property type="project" value="TreeGrafter"/>
</dbReference>
<comment type="caution">
    <text evidence="3">The sequence shown here is derived from an EMBL/GenBank/DDBJ whole genome shotgun (WGS) entry which is preliminary data.</text>
</comment>
<evidence type="ECO:0000313" key="3">
    <source>
        <dbReference type="EMBL" id="RDX76604.1"/>
    </source>
</evidence>
<keyword evidence="4" id="KW-1185">Reference proteome</keyword>
<dbReference type="GO" id="GO:0031123">
    <property type="term" value="P:RNA 3'-end processing"/>
    <property type="evidence" value="ECO:0007669"/>
    <property type="project" value="TreeGrafter"/>
</dbReference>
<accession>A0A371FE66</accession>
<dbReference type="Gene3D" id="3.30.460.10">
    <property type="entry name" value="Beta Polymerase, domain 2"/>
    <property type="match status" value="1"/>
</dbReference>
<proteinExistence type="predicted"/>
<dbReference type="Pfam" id="PF22600">
    <property type="entry name" value="MTPAP-like_central"/>
    <property type="match status" value="1"/>
</dbReference>
<evidence type="ECO:0000259" key="2">
    <source>
        <dbReference type="Pfam" id="PF22936"/>
    </source>
</evidence>
<dbReference type="STRING" id="157652.A0A371FE66"/>
<dbReference type="Proteomes" id="UP000257109">
    <property type="component" value="Unassembled WGS sequence"/>
</dbReference>
<sequence length="625" mass="70593">MIENLPQARVYISDPTLFRGGQRSKHLWCDPTLKLNTKVLLILHLRSYEFSLFSQDLSIWNLTFSFFEKKFYIIIKHIPALDQTTDTLTKPLSSLRNIDGSPVVKVYGSFVMDMFDKESDLDLSINFNDSIEVSRQQKVSTLHKFKKKLLLIQREGHVTGLQAIWTARVPIIKVTDSGTGIECDLSVNNRDGIIKSHIIHAISAIDERFRKLSFLMKSWAKAHDINSPKDSTLSSLSIVSFVAFHLQLAIDGKGKLGYLTGEVEQPSKNDLSFIKWKSENSLITAWLINSMEPAVGKPYLFLPTAKDNSSQIFDLKTQLWLAKQGDHVTTYYNLMMTLWQKLDQCYEDDWENPRDIAEFRKREENDRVYMFLAGLNRSLDEVRGRILGRTPLPVEVFSEVRGEESRRKIMLNTHEPSIVHEPKSSTLPLNWKKKSVKGGCAFQTTAKEIQEPLSTSETNPFTKEQLEHLYKIFSPKMTTNPSCSLAQKGTYLTTALSTKNTPNPWIIDSGATDHMIDCSKLFSSYSPCAGNKKFRIADGTLSGIAGSGSIPLSPLITFHNVLHVPNSSCNLLSIIKLTLDMNCRVIFYSSGCKFEELALERMIGSAKEVDGLYIFEDGSTLSGQT</sequence>
<evidence type="ECO:0000259" key="1">
    <source>
        <dbReference type="Pfam" id="PF22600"/>
    </source>
</evidence>
<organism evidence="3 4">
    <name type="scientific">Mucuna pruriens</name>
    <name type="common">Velvet bean</name>
    <name type="synonym">Dolichos pruriens</name>
    <dbReference type="NCBI Taxonomy" id="157652"/>
    <lineage>
        <taxon>Eukaryota</taxon>
        <taxon>Viridiplantae</taxon>
        <taxon>Streptophyta</taxon>
        <taxon>Embryophyta</taxon>
        <taxon>Tracheophyta</taxon>
        <taxon>Spermatophyta</taxon>
        <taxon>Magnoliopsida</taxon>
        <taxon>eudicotyledons</taxon>
        <taxon>Gunneridae</taxon>
        <taxon>Pentapetalae</taxon>
        <taxon>rosids</taxon>
        <taxon>fabids</taxon>
        <taxon>Fabales</taxon>
        <taxon>Fabaceae</taxon>
        <taxon>Papilionoideae</taxon>
        <taxon>50 kb inversion clade</taxon>
        <taxon>NPAAA clade</taxon>
        <taxon>indigoferoid/millettioid clade</taxon>
        <taxon>Phaseoleae</taxon>
        <taxon>Mucuna</taxon>
    </lineage>
</organism>
<dbReference type="PANTHER" id="PTHR12271:SF134">
    <property type="entry name" value="NUCLEOTIDYLTRANSFERASE FAMILY PROTEIN"/>
    <property type="match status" value="1"/>
</dbReference>
<dbReference type="CDD" id="cd05402">
    <property type="entry name" value="NT_PAP_TUTase"/>
    <property type="match status" value="1"/>
</dbReference>
<dbReference type="OrthoDB" id="1750575at2759"/>
<dbReference type="SUPFAM" id="SSF81631">
    <property type="entry name" value="PAP/OAS1 substrate-binding domain"/>
    <property type="match status" value="1"/>
</dbReference>
<feature type="domain" description="Retrovirus-related Pol polyprotein from transposon TNT 1-94-like beta-barrel" evidence="2">
    <location>
        <begin position="505"/>
        <end position="578"/>
    </location>
</feature>
<dbReference type="SUPFAM" id="SSF81301">
    <property type="entry name" value="Nucleotidyltransferase"/>
    <property type="match status" value="1"/>
</dbReference>
<dbReference type="InterPro" id="IPR043519">
    <property type="entry name" value="NT_sf"/>
</dbReference>
<dbReference type="Pfam" id="PF22936">
    <property type="entry name" value="Pol_BBD"/>
    <property type="match status" value="1"/>
</dbReference>
<name>A0A371FE66_MUCPR</name>
<dbReference type="AlphaFoldDB" id="A0A371FE66"/>
<gene>
    <name evidence="3" type="primary">HESO1</name>
    <name evidence="3" type="ORF">CR513_43379</name>
</gene>
<dbReference type="Gene3D" id="1.10.1410.10">
    <property type="match status" value="1"/>
</dbReference>